<dbReference type="Gene3D" id="3.30.565.10">
    <property type="entry name" value="Histidine kinase-like ATPase, C-terminal domain"/>
    <property type="match status" value="1"/>
</dbReference>
<evidence type="ECO:0000256" key="2">
    <source>
        <dbReference type="ARBA" id="ARBA00004370"/>
    </source>
</evidence>
<organism evidence="11 12">
    <name type="scientific">[Clostridium] fimetarium</name>
    <dbReference type="NCBI Taxonomy" id="99656"/>
    <lineage>
        <taxon>Bacteria</taxon>
        <taxon>Bacillati</taxon>
        <taxon>Bacillota</taxon>
        <taxon>Clostridia</taxon>
        <taxon>Lachnospirales</taxon>
        <taxon>Lachnospiraceae</taxon>
    </lineage>
</organism>
<name>A0A1I0RSN2_9FIRM</name>
<dbReference type="PROSITE" id="PS50885">
    <property type="entry name" value="HAMP"/>
    <property type="match status" value="1"/>
</dbReference>
<comment type="subcellular location">
    <subcellularLocation>
        <location evidence="2">Membrane</location>
    </subcellularLocation>
</comment>
<evidence type="ECO:0000256" key="1">
    <source>
        <dbReference type="ARBA" id="ARBA00000085"/>
    </source>
</evidence>
<dbReference type="SUPFAM" id="SSF158472">
    <property type="entry name" value="HAMP domain-like"/>
    <property type="match status" value="1"/>
</dbReference>
<evidence type="ECO:0000259" key="9">
    <source>
        <dbReference type="PROSITE" id="PS50109"/>
    </source>
</evidence>
<dbReference type="InterPro" id="IPR036890">
    <property type="entry name" value="HATPase_C_sf"/>
</dbReference>
<keyword evidence="12" id="KW-1185">Reference proteome</keyword>
<evidence type="ECO:0000313" key="11">
    <source>
        <dbReference type="EMBL" id="SEW44382.1"/>
    </source>
</evidence>
<dbReference type="PRINTS" id="PR00344">
    <property type="entry name" value="BCTRLSENSOR"/>
</dbReference>
<dbReference type="PANTHER" id="PTHR34220">
    <property type="entry name" value="SENSOR HISTIDINE KINASE YPDA"/>
    <property type="match status" value="1"/>
</dbReference>
<feature type="domain" description="HAMP" evidence="10">
    <location>
        <begin position="219"/>
        <end position="271"/>
    </location>
</feature>
<evidence type="ECO:0000259" key="10">
    <source>
        <dbReference type="PROSITE" id="PS50885"/>
    </source>
</evidence>
<evidence type="ECO:0000256" key="8">
    <source>
        <dbReference type="SAM" id="Phobius"/>
    </source>
</evidence>
<keyword evidence="8" id="KW-0812">Transmembrane</keyword>
<evidence type="ECO:0000256" key="7">
    <source>
        <dbReference type="ARBA" id="ARBA00023012"/>
    </source>
</evidence>
<keyword evidence="8" id="KW-0472">Membrane</keyword>
<dbReference type="Pfam" id="PF00672">
    <property type="entry name" value="HAMP"/>
    <property type="match status" value="1"/>
</dbReference>
<dbReference type="InterPro" id="IPR010559">
    <property type="entry name" value="Sig_transdc_His_kin_internal"/>
</dbReference>
<proteinExistence type="predicted"/>
<dbReference type="GO" id="GO:0000155">
    <property type="term" value="F:phosphorelay sensor kinase activity"/>
    <property type="evidence" value="ECO:0007669"/>
    <property type="project" value="InterPro"/>
</dbReference>
<reference evidence="11 12" key="1">
    <citation type="submission" date="2016-10" db="EMBL/GenBank/DDBJ databases">
        <authorList>
            <person name="de Groot N.N."/>
        </authorList>
    </citation>
    <scope>NUCLEOTIDE SEQUENCE [LARGE SCALE GENOMIC DNA]</scope>
    <source>
        <strain evidence="11 12">DSM 9179</strain>
    </source>
</reference>
<keyword evidence="8" id="KW-1133">Transmembrane helix</keyword>
<evidence type="ECO:0000256" key="3">
    <source>
        <dbReference type="ARBA" id="ARBA00012438"/>
    </source>
</evidence>
<dbReference type="EMBL" id="FOJI01000022">
    <property type="protein sequence ID" value="SEW44382.1"/>
    <property type="molecule type" value="Genomic_DNA"/>
</dbReference>
<evidence type="ECO:0000256" key="4">
    <source>
        <dbReference type="ARBA" id="ARBA00022553"/>
    </source>
</evidence>
<dbReference type="AlphaFoldDB" id="A0A1I0RSN2"/>
<dbReference type="RefSeq" id="WP_092457665.1">
    <property type="nucleotide sequence ID" value="NZ_FOJI01000022.1"/>
</dbReference>
<feature type="transmembrane region" description="Helical" evidence="8">
    <location>
        <begin position="194"/>
        <end position="217"/>
    </location>
</feature>
<gene>
    <name evidence="11" type="ORF">SAMN05421659_12240</name>
</gene>
<sequence length="498" mass="57998">MRNYNNGKPIKYPLRVKLFLVSVVIIIPMIILSVYQIVALHNYSTAYDTIVRRITSANNYNLNFKQEMDESMYKIVVEAESFESIDDNYDLKNPYKLIEAAKDSFTNLQEITSSRESLDWIKRILLNLDTLKDRINEIRENLKQTGHYEENIKMLESDIYILTELFQEEIQNYIYYETQNFEAIRQSLDEQVKYVIQTMIVALYSIIIASVLVNILVTDSITKPIRMLCDKTAMVARGDFTTRATCANHDELSILSDSFNHMAFKLEQQVKSIRLEQENLRYMESKLLQAQINPHFLYNTLDTIIWLIEGDKNKEAIDIVVSLSEFFRIVVSKGKDFITIREEEIHIKSYLQIQQSRYKDILDYEINIPEELYGYQILKMTLQPLIENSIYHGIKMLRARGKITVTGEIMGEVICFHVIDNGIGMNEEELNALRKEVEMPGSELSTGFGLANVNKRIKLNYGNMYRLDIQSKKGEGTDIIIKIPARLQENERIEVGYE</sequence>
<dbReference type="InterPro" id="IPR004358">
    <property type="entry name" value="Sig_transdc_His_kin-like_C"/>
</dbReference>
<evidence type="ECO:0000256" key="5">
    <source>
        <dbReference type="ARBA" id="ARBA00022679"/>
    </source>
</evidence>
<evidence type="ECO:0000256" key="6">
    <source>
        <dbReference type="ARBA" id="ARBA00022777"/>
    </source>
</evidence>
<dbReference type="Pfam" id="PF06580">
    <property type="entry name" value="His_kinase"/>
    <property type="match status" value="1"/>
</dbReference>
<dbReference type="OrthoDB" id="9809348at2"/>
<feature type="transmembrane region" description="Helical" evidence="8">
    <location>
        <begin position="18"/>
        <end position="38"/>
    </location>
</feature>
<dbReference type="STRING" id="99656.SAMN05421659_12240"/>
<keyword evidence="7" id="KW-0902">Two-component regulatory system</keyword>
<keyword evidence="6 11" id="KW-0418">Kinase</keyword>
<keyword evidence="4" id="KW-0597">Phosphoprotein</keyword>
<dbReference type="InterPro" id="IPR003594">
    <property type="entry name" value="HATPase_dom"/>
</dbReference>
<dbReference type="GO" id="GO:0016020">
    <property type="term" value="C:membrane"/>
    <property type="evidence" value="ECO:0007669"/>
    <property type="project" value="UniProtKB-SubCell"/>
</dbReference>
<dbReference type="EC" id="2.7.13.3" evidence="3"/>
<dbReference type="InterPro" id="IPR050640">
    <property type="entry name" value="Bact_2-comp_sensor_kinase"/>
</dbReference>
<dbReference type="Proteomes" id="UP000199701">
    <property type="component" value="Unassembled WGS sequence"/>
</dbReference>
<protein>
    <recommendedName>
        <fullName evidence="3">histidine kinase</fullName>
        <ecNumber evidence="3">2.7.13.3</ecNumber>
    </recommendedName>
</protein>
<dbReference type="Pfam" id="PF02518">
    <property type="entry name" value="HATPase_c"/>
    <property type="match status" value="1"/>
</dbReference>
<keyword evidence="5" id="KW-0808">Transferase</keyword>
<feature type="domain" description="Histidine kinase" evidence="9">
    <location>
        <begin position="378"/>
        <end position="487"/>
    </location>
</feature>
<dbReference type="SMART" id="SM00304">
    <property type="entry name" value="HAMP"/>
    <property type="match status" value="1"/>
</dbReference>
<evidence type="ECO:0000313" key="12">
    <source>
        <dbReference type="Proteomes" id="UP000199701"/>
    </source>
</evidence>
<comment type="catalytic activity">
    <reaction evidence="1">
        <text>ATP + protein L-histidine = ADP + protein N-phospho-L-histidine.</text>
        <dbReference type="EC" id="2.7.13.3"/>
    </reaction>
</comment>
<dbReference type="PROSITE" id="PS50109">
    <property type="entry name" value="HIS_KIN"/>
    <property type="match status" value="1"/>
</dbReference>
<dbReference type="SMART" id="SM00387">
    <property type="entry name" value="HATPase_c"/>
    <property type="match status" value="1"/>
</dbReference>
<dbReference type="Gene3D" id="6.10.340.10">
    <property type="match status" value="1"/>
</dbReference>
<dbReference type="SUPFAM" id="SSF55874">
    <property type="entry name" value="ATPase domain of HSP90 chaperone/DNA topoisomerase II/histidine kinase"/>
    <property type="match status" value="1"/>
</dbReference>
<dbReference type="InterPro" id="IPR003660">
    <property type="entry name" value="HAMP_dom"/>
</dbReference>
<dbReference type="InterPro" id="IPR005467">
    <property type="entry name" value="His_kinase_dom"/>
</dbReference>
<dbReference type="CDD" id="cd06225">
    <property type="entry name" value="HAMP"/>
    <property type="match status" value="1"/>
</dbReference>
<dbReference type="PANTHER" id="PTHR34220:SF7">
    <property type="entry name" value="SENSOR HISTIDINE KINASE YPDA"/>
    <property type="match status" value="1"/>
</dbReference>
<accession>A0A1I0RSN2</accession>